<evidence type="ECO:0000313" key="2">
    <source>
        <dbReference type="Proteomes" id="UP000007575"/>
    </source>
</evidence>
<name>H8H2Y0_DEIGI</name>
<dbReference type="AlphaFoldDB" id="H8H2Y0"/>
<dbReference type="HOGENOM" id="CLU_1934580_0_0_0"/>
<protein>
    <submittedName>
        <fullName evidence="1">Uncharacterized protein</fullName>
    </submittedName>
</protein>
<organism evidence="1 2">
    <name type="scientific">Deinococcus gobiensis (strain DSM 21396 / JCM 16679 / CGMCC 1.7299 / I-0)</name>
    <dbReference type="NCBI Taxonomy" id="745776"/>
    <lineage>
        <taxon>Bacteria</taxon>
        <taxon>Thermotogati</taxon>
        <taxon>Deinococcota</taxon>
        <taxon>Deinococci</taxon>
        <taxon>Deinococcales</taxon>
        <taxon>Deinococcaceae</taxon>
        <taxon>Deinococcus</taxon>
    </lineage>
</organism>
<evidence type="ECO:0000313" key="1">
    <source>
        <dbReference type="EMBL" id="AFD27877.1"/>
    </source>
</evidence>
<accession>H8H2Y0</accession>
<dbReference type="KEGG" id="dgo:DGo_PC0085"/>
<proteinExistence type="predicted"/>
<gene>
    <name evidence="1" type="ordered locus">DGo_PC0085</name>
</gene>
<dbReference type="Proteomes" id="UP000007575">
    <property type="component" value="Plasmid P3"/>
</dbReference>
<sequence length="130" mass="14061">MESGAVPRLKLLTEILNDYKGSKIIIDEVEQELTLEALSPAQKLVDQISRADSIQPINIDFSILDGVKVDQIAPAIAVQVFQTTPEEKKRFRLNLDTLKDKGTAAILGATANQLMPLVIAGAHWALGGQG</sequence>
<geneLocation type="plasmid" evidence="1 2">
    <name>P3</name>
</geneLocation>
<dbReference type="EMBL" id="CP002194">
    <property type="protein sequence ID" value="AFD27877.1"/>
    <property type="molecule type" value="Genomic_DNA"/>
</dbReference>
<keyword evidence="1" id="KW-0614">Plasmid</keyword>
<keyword evidence="2" id="KW-1185">Reference proteome</keyword>
<reference evidence="1 2" key="1">
    <citation type="journal article" date="2012" name="PLoS ONE">
        <title>Genome sequence and transcriptome analysis of the radioresistant bacterium Deinococcus gobiensis: insights into the extreme environmental adaptations.</title>
        <authorList>
            <person name="Yuan M."/>
            <person name="Chen M."/>
            <person name="Zhang W."/>
            <person name="Lu W."/>
            <person name="Wang J."/>
            <person name="Yang M."/>
            <person name="Zhao P."/>
            <person name="Tang R."/>
            <person name="Li X."/>
            <person name="Hao Y."/>
            <person name="Zhou Z."/>
            <person name="Zhan Y."/>
            <person name="Yu H."/>
            <person name="Teng C."/>
            <person name="Yan Y."/>
            <person name="Ping S."/>
            <person name="Wang Y."/>
            <person name="Lin M."/>
        </authorList>
    </citation>
    <scope>NUCLEOTIDE SEQUENCE [LARGE SCALE GENOMIC DNA]</scope>
    <source>
        <strain evidence="2">DSM 21396 / JCM 16679 / CGMCC 1.7299 / I-0</strain>
        <plasmid evidence="1">P3</plasmid>
    </source>
</reference>